<evidence type="ECO:0000313" key="3">
    <source>
        <dbReference type="RefSeq" id="XP_039118824.1"/>
    </source>
</evidence>
<dbReference type="AlphaFoldDB" id="A0AB40AV00"/>
<accession>A0AB40AV00</accession>
<dbReference type="GeneID" id="120254923"/>
<keyword evidence="1" id="KW-1185">Reference proteome</keyword>
<dbReference type="RefSeq" id="XP_039118824.1">
    <property type="nucleotide sequence ID" value="XM_039262890.1"/>
</dbReference>
<evidence type="ECO:0000313" key="1">
    <source>
        <dbReference type="Proteomes" id="UP001515500"/>
    </source>
</evidence>
<organism evidence="1 2">
    <name type="scientific">Dioscorea cayennensis subsp. rotundata</name>
    <name type="common">White Guinea yam</name>
    <name type="synonym">Dioscorea rotundata</name>
    <dbReference type="NCBI Taxonomy" id="55577"/>
    <lineage>
        <taxon>Eukaryota</taxon>
        <taxon>Viridiplantae</taxon>
        <taxon>Streptophyta</taxon>
        <taxon>Embryophyta</taxon>
        <taxon>Tracheophyta</taxon>
        <taxon>Spermatophyta</taxon>
        <taxon>Magnoliopsida</taxon>
        <taxon>Liliopsida</taxon>
        <taxon>Dioscoreales</taxon>
        <taxon>Dioscoreaceae</taxon>
        <taxon>Dioscorea</taxon>
    </lineage>
</organism>
<name>A0AB40AV00_DIOCR</name>
<protein>
    <submittedName>
        <fullName evidence="2 3">Uncharacterized protein LOC120254923 isoform X1</fullName>
    </submittedName>
</protein>
<sequence>MLCNGLCFFRANIKRIRRRWKLLKQEYQLCLKDAISKRLEEVYKRLEFIDAYSAEARPASILAVRLKRNTGTCSEEIRKGLGETKAVGEEVEAIREVDHLMASVIGIRIHLLQGQVSCGWRLRERLTHIQEYFRIIRRCSSNILEQSPWFHLHSCPYKDILKFIAIIYTRVITKISLFTMLMFQDGRQDYTNLPFYFNVK</sequence>
<dbReference type="RefSeq" id="XP_039118823.1">
    <property type="nucleotide sequence ID" value="XM_039262889.1"/>
</dbReference>
<evidence type="ECO:0000313" key="2">
    <source>
        <dbReference type="RefSeq" id="XP_039118823.1"/>
    </source>
</evidence>
<gene>
    <name evidence="2 3" type="primary">LOC120254923</name>
</gene>
<dbReference type="Proteomes" id="UP001515500">
    <property type="component" value="Unplaced"/>
</dbReference>
<proteinExistence type="predicted"/>
<reference evidence="2 3" key="1">
    <citation type="submission" date="2025-04" db="UniProtKB">
        <authorList>
            <consortium name="RefSeq"/>
        </authorList>
    </citation>
    <scope>IDENTIFICATION</scope>
</reference>